<name>A0A1M7H7D2_9ACTN</name>
<dbReference type="STRING" id="310782.SAMN05216499_109179"/>
<dbReference type="EMBL" id="FRBI01000009">
    <property type="protein sequence ID" value="SHM24276.1"/>
    <property type="molecule type" value="Genomic_DNA"/>
</dbReference>
<dbReference type="Proteomes" id="UP000184111">
    <property type="component" value="Unassembled WGS sequence"/>
</dbReference>
<accession>A0A1M7H7D2</accession>
<gene>
    <name evidence="2" type="ORF">SAMN05216499_109179</name>
</gene>
<feature type="region of interest" description="Disordered" evidence="1">
    <location>
        <begin position="25"/>
        <end position="79"/>
    </location>
</feature>
<organism evidence="2 3">
    <name type="scientific">Actinacidiphila paucisporea</name>
    <dbReference type="NCBI Taxonomy" id="310782"/>
    <lineage>
        <taxon>Bacteria</taxon>
        <taxon>Bacillati</taxon>
        <taxon>Actinomycetota</taxon>
        <taxon>Actinomycetes</taxon>
        <taxon>Kitasatosporales</taxon>
        <taxon>Streptomycetaceae</taxon>
        <taxon>Actinacidiphila</taxon>
    </lineage>
</organism>
<feature type="compositionally biased region" description="Low complexity" evidence="1">
    <location>
        <begin position="25"/>
        <end position="39"/>
    </location>
</feature>
<dbReference type="RefSeq" id="WP_073498811.1">
    <property type="nucleotide sequence ID" value="NZ_FRBI01000009.1"/>
</dbReference>
<reference evidence="2 3" key="1">
    <citation type="submission" date="2016-11" db="EMBL/GenBank/DDBJ databases">
        <authorList>
            <person name="Jaros S."/>
            <person name="Januszkiewicz K."/>
            <person name="Wedrychowicz H."/>
        </authorList>
    </citation>
    <scope>NUCLEOTIDE SEQUENCE [LARGE SCALE GENOMIC DNA]</scope>
    <source>
        <strain evidence="2 3">CGMCC 4.2025</strain>
    </source>
</reference>
<evidence type="ECO:0000313" key="3">
    <source>
        <dbReference type="Proteomes" id="UP000184111"/>
    </source>
</evidence>
<sequence>MVPPHLVPDLCGWGPAADPQARAAVAAAARPGVPTTGTPDSVEEIPRAGLLDGARGDGPSNRLTPQSGDLRRASAAGPP</sequence>
<evidence type="ECO:0000256" key="1">
    <source>
        <dbReference type="SAM" id="MobiDB-lite"/>
    </source>
</evidence>
<proteinExistence type="predicted"/>
<evidence type="ECO:0000313" key="2">
    <source>
        <dbReference type="EMBL" id="SHM24276.1"/>
    </source>
</evidence>
<dbReference type="AlphaFoldDB" id="A0A1M7H7D2"/>
<protein>
    <submittedName>
        <fullName evidence="2">Uncharacterized protein</fullName>
    </submittedName>
</protein>
<keyword evidence="3" id="KW-1185">Reference proteome</keyword>